<reference evidence="7" key="1">
    <citation type="submission" date="2018-06" db="EMBL/GenBank/DDBJ databases">
        <authorList>
            <person name="Helene L.C."/>
            <person name="Dall'Agnol R."/>
            <person name="Delamuta J.R."/>
            <person name="Hungria M."/>
        </authorList>
    </citation>
    <scope>NUCLEOTIDE SEQUENCE [LARGE SCALE GENOMIC DNA]</scope>
    <source>
        <strain evidence="7">AC99b</strain>
    </source>
</reference>
<feature type="signal peptide" evidence="4">
    <location>
        <begin position="1"/>
        <end position="24"/>
    </location>
</feature>
<dbReference type="Proteomes" id="UP000251558">
    <property type="component" value="Unassembled WGS sequence"/>
</dbReference>
<dbReference type="RefSeq" id="WP_112097484.1">
    <property type="nucleotide sequence ID" value="NZ_QMBP01000004.1"/>
</dbReference>
<dbReference type="SMART" id="SM00062">
    <property type="entry name" value="PBPb"/>
    <property type="match status" value="1"/>
</dbReference>
<sequence length="344" mass="37100">MKMIKWGAAAMALGLVHLAAPAEAAGGKTLETVKARGVLNCTGHDGSYLGFAEVDDKGNWKGMDIDLCKAVATAVFGDPAKLKIVPISWAQRWPSLQSGDVDIIIKASGGTLSRDTELGLQFSMSYYLGTTKVMAHKELNLKSLKDANGGTICIPAGTTIEQQVAAYAQKVGIKLEPVVIEKTEELEQAYFSGRCDMYAQWGPVLAIARVAKGKVDDHVILPDVLAVEPEVMIVRQGDDNWVDVANWTLTALTFAEQEGITSKNVDEIKAKPTSPAVAKFLGVSPGMGKGLGLPDDWAYNVIKKVGNYGEIFDRDLGKDSPYKMDRELTNLWNNGGVLFPLVID</sequence>
<dbReference type="InterPro" id="IPR051455">
    <property type="entry name" value="Bact_solute-bind_prot3"/>
</dbReference>
<evidence type="ECO:0000259" key="5">
    <source>
        <dbReference type="SMART" id="SM00062"/>
    </source>
</evidence>
<dbReference type="OrthoDB" id="9777941at2"/>
<dbReference type="AlphaFoldDB" id="A0A330HTI5"/>
<dbReference type="Gene3D" id="3.40.190.10">
    <property type="entry name" value="Periplasmic binding protein-like II"/>
    <property type="match status" value="2"/>
</dbReference>
<keyword evidence="7" id="KW-1185">Reference proteome</keyword>
<dbReference type="InterPro" id="IPR001638">
    <property type="entry name" value="Solute-binding_3/MltF_N"/>
</dbReference>
<keyword evidence="2" id="KW-0813">Transport</keyword>
<comment type="caution">
    <text evidence="6">The sequence shown here is derived from an EMBL/GenBank/DDBJ whole genome shotgun (WGS) entry which is preliminary data.</text>
</comment>
<name>A0A330HTI5_9HYPH</name>
<evidence type="ECO:0000313" key="6">
    <source>
        <dbReference type="EMBL" id="RAZ91080.1"/>
    </source>
</evidence>
<evidence type="ECO:0000256" key="1">
    <source>
        <dbReference type="ARBA" id="ARBA00010333"/>
    </source>
</evidence>
<feature type="chain" id="PRO_5016324171" evidence="4">
    <location>
        <begin position="25"/>
        <end position="344"/>
    </location>
</feature>
<accession>A0A330HTI5</accession>
<protein>
    <submittedName>
        <fullName evidence="6">Amino acid ABC transporter substrate-binding protein</fullName>
    </submittedName>
</protein>
<gene>
    <name evidence="6" type="ORF">DPM33_11180</name>
</gene>
<dbReference type="EMBL" id="QMBP01000004">
    <property type="protein sequence ID" value="RAZ91080.1"/>
    <property type="molecule type" value="Genomic_DNA"/>
</dbReference>
<dbReference type="CDD" id="cd13692">
    <property type="entry name" value="PBP2_BztA"/>
    <property type="match status" value="1"/>
</dbReference>
<organism evidence="6 7">
    <name type="scientific">Mesorhizobium hawassense</name>
    <dbReference type="NCBI Taxonomy" id="1209954"/>
    <lineage>
        <taxon>Bacteria</taxon>
        <taxon>Pseudomonadati</taxon>
        <taxon>Pseudomonadota</taxon>
        <taxon>Alphaproteobacteria</taxon>
        <taxon>Hyphomicrobiales</taxon>
        <taxon>Phyllobacteriaceae</taxon>
        <taxon>Mesorhizobium</taxon>
    </lineage>
</organism>
<dbReference type="Pfam" id="PF00497">
    <property type="entry name" value="SBP_bac_3"/>
    <property type="match status" value="1"/>
</dbReference>
<keyword evidence="3 4" id="KW-0732">Signal</keyword>
<reference evidence="6 7" key="2">
    <citation type="submission" date="2018-07" db="EMBL/GenBank/DDBJ databases">
        <title>Diversity of Mesorhizobium strains in Brazil.</title>
        <authorList>
            <person name="Helene L.C.F."/>
            <person name="Dall'Agnol R."/>
            <person name="Delamuta J.R.M."/>
            <person name="Hungria M."/>
        </authorList>
    </citation>
    <scope>NUCLEOTIDE SEQUENCE [LARGE SCALE GENOMIC DNA]</scope>
    <source>
        <strain evidence="6 7">AC99b</strain>
    </source>
</reference>
<dbReference type="GO" id="GO:0006865">
    <property type="term" value="P:amino acid transport"/>
    <property type="evidence" value="ECO:0007669"/>
    <property type="project" value="TreeGrafter"/>
</dbReference>
<evidence type="ECO:0000313" key="7">
    <source>
        <dbReference type="Proteomes" id="UP000251558"/>
    </source>
</evidence>
<feature type="domain" description="Solute-binding protein family 3/N-terminal" evidence="5">
    <location>
        <begin position="38"/>
        <end position="268"/>
    </location>
</feature>
<proteinExistence type="inferred from homology"/>
<dbReference type="PANTHER" id="PTHR30085">
    <property type="entry name" value="AMINO ACID ABC TRANSPORTER PERMEASE"/>
    <property type="match status" value="1"/>
</dbReference>
<dbReference type="SUPFAM" id="SSF53850">
    <property type="entry name" value="Periplasmic binding protein-like II"/>
    <property type="match status" value="1"/>
</dbReference>
<evidence type="ECO:0000256" key="3">
    <source>
        <dbReference type="ARBA" id="ARBA00022729"/>
    </source>
</evidence>
<evidence type="ECO:0000256" key="4">
    <source>
        <dbReference type="SAM" id="SignalP"/>
    </source>
</evidence>
<dbReference type="PANTHER" id="PTHR30085:SF7">
    <property type="entry name" value="AMINO-ACID ABC TRANSPORTER-BINDING PROTEIN YHDW-RELATED"/>
    <property type="match status" value="1"/>
</dbReference>
<evidence type="ECO:0000256" key="2">
    <source>
        <dbReference type="ARBA" id="ARBA00022448"/>
    </source>
</evidence>
<comment type="similarity">
    <text evidence="1">Belongs to the bacterial solute-binding protein 3 family.</text>
</comment>